<dbReference type="AlphaFoldDB" id="A0A1T4TB36"/>
<proteinExistence type="predicted"/>
<reference evidence="2" key="1">
    <citation type="submission" date="2017-02" db="EMBL/GenBank/DDBJ databases">
        <authorList>
            <person name="Varghese N."/>
            <person name="Submissions S."/>
        </authorList>
    </citation>
    <scope>NUCLEOTIDE SEQUENCE [LARGE SCALE GENOMIC DNA]</scope>
    <source>
        <strain evidence="2">ATCC 27094</strain>
    </source>
</reference>
<dbReference type="RefSeq" id="WP_085937694.1">
    <property type="nucleotide sequence ID" value="NZ_FUWJ01000015.1"/>
</dbReference>
<dbReference type="STRING" id="225324.SAMN02745126_05955"/>
<evidence type="ECO:0008006" key="3">
    <source>
        <dbReference type="Google" id="ProtNLM"/>
    </source>
</evidence>
<dbReference type="InterPro" id="IPR048922">
    <property type="entry name" value="Bbp16"/>
</dbReference>
<keyword evidence="2" id="KW-1185">Reference proteome</keyword>
<gene>
    <name evidence="1" type="ORF">SAMN02745126_05955</name>
</gene>
<name>A0A1T4TB36_9HYPH</name>
<evidence type="ECO:0000313" key="1">
    <source>
        <dbReference type="EMBL" id="SKA37780.1"/>
    </source>
</evidence>
<accession>A0A1T4TB36</accession>
<dbReference type="OrthoDB" id="5455995at2"/>
<sequence length="143" mass="14979">MLIDQQNQFSATQAVAALGSTVSANVIDLGVARDIGGDVTDQLMLLCEVVTPFTSGGSATLQVQFQTSPDNSSWSTLSQSDAIPVANLVQGYKFLPGELPGPTQRYLRLNYVVGTAAMTAGAITASLVPSLDVQPVYPRAYVA</sequence>
<dbReference type="Pfam" id="PF21190">
    <property type="entry name" value="Bbp16"/>
    <property type="match status" value="1"/>
</dbReference>
<dbReference type="Proteomes" id="UP000190092">
    <property type="component" value="Unassembled WGS sequence"/>
</dbReference>
<protein>
    <recommendedName>
        <fullName evidence="3">Phage protein</fullName>
    </recommendedName>
</protein>
<evidence type="ECO:0000313" key="2">
    <source>
        <dbReference type="Proteomes" id="UP000190092"/>
    </source>
</evidence>
<dbReference type="Gene3D" id="2.60.120.1110">
    <property type="match status" value="1"/>
</dbReference>
<dbReference type="EMBL" id="FUWJ01000015">
    <property type="protein sequence ID" value="SKA37780.1"/>
    <property type="molecule type" value="Genomic_DNA"/>
</dbReference>
<organism evidence="1 2">
    <name type="scientific">Enhydrobacter aerosaccus</name>
    <dbReference type="NCBI Taxonomy" id="225324"/>
    <lineage>
        <taxon>Bacteria</taxon>
        <taxon>Pseudomonadati</taxon>
        <taxon>Pseudomonadota</taxon>
        <taxon>Alphaproteobacteria</taxon>
        <taxon>Hyphomicrobiales</taxon>
        <taxon>Enhydrobacter</taxon>
    </lineage>
</organism>